<name>A0A1M6GCJ7_9ACTN</name>
<keyword evidence="4" id="KW-0418">Kinase</keyword>
<dbReference type="SUPFAM" id="SSF55874">
    <property type="entry name" value="ATPase domain of HSP90 chaperone/DNA topoisomerase II/histidine kinase"/>
    <property type="match status" value="1"/>
</dbReference>
<dbReference type="InterPro" id="IPR003594">
    <property type="entry name" value="HATPase_dom"/>
</dbReference>
<protein>
    <submittedName>
        <fullName evidence="4">Anti-sigma regulatory factor (Ser/Thr protein kinase)</fullName>
    </submittedName>
</protein>
<dbReference type="Gene3D" id="3.30.565.10">
    <property type="entry name" value="Histidine kinase-like ATPase, C-terminal domain"/>
    <property type="match status" value="1"/>
</dbReference>
<keyword evidence="5" id="KW-1185">Reference proteome</keyword>
<evidence type="ECO:0000313" key="5">
    <source>
        <dbReference type="Proteomes" id="UP000184452"/>
    </source>
</evidence>
<organism evidence="4 5">
    <name type="scientific">Nocardiopsis flavescens</name>
    <dbReference type="NCBI Taxonomy" id="758803"/>
    <lineage>
        <taxon>Bacteria</taxon>
        <taxon>Bacillati</taxon>
        <taxon>Actinomycetota</taxon>
        <taxon>Actinomycetes</taxon>
        <taxon>Streptosporangiales</taxon>
        <taxon>Nocardiopsidaceae</taxon>
        <taxon>Nocardiopsis</taxon>
    </lineage>
</organism>
<feature type="region of interest" description="Disordered" evidence="2">
    <location>
        <begin position="1"/>
        <end position="56"/>
    </location>
</feature>
<dbReference type="InterPro" id="IPR050267">
    <property type="entry name" value="Anti-sigma-factor_SerPK"/>
</dbReference>
<evidence type="ECO:0000256" key="2">
    <source>
        <dbReference type="SAM" id="MobiDB-lite"/>
    </source>
</evidence>
<dbReference type="InterPro" id="IPR036890">
    <property type="entry name" value="HATPase_C_sf"/>
</dbReference>
<keyword evidence="4" id="KW-0808">Transferase</keyword>
<evidence type="ECO:0000256" key="1">
    <source>
        <dbReference type="ARBA" id="ARBA00022527"/>
    </source>
</evidence>
<dbReference type="RefSeq" id="WP_073377188.1">
    <property type="nucleotide sequence ID" value="NZ_FQZK01000003.1"/>
</dbReference>
<dbReference type="OrthoDB" id="3867457at2"/>
<dbReference type="STRING" id="758803.SAMN05421803_103359"/>
<dbReference type="Proteomes" id="UP000184452">
    <property type="component" value="Unassembled WGS sequence"/>
</dbReference>
<dbReference type="GO" id="GO:0004674">
    <property type="term" value="F:protein serine/threonine kinase activity"/>
    <property type="evidence" value="ECO:0007669"/>
    <property type="project" value="UniProtKB-KW"/>
</dbReference>
<feature type="domain" description="Histidine kinase/HSP90-like ATPase" evidence="3">
    <location>
        <begin position="55"/>
        <end position="175"/>
    </location>
</feature>
<dbReference type="EMBL" id="FQZK01000003">
    <property type="protein sequence ID" value="SHJ07641.1"/>
    <property type="molecule type" value="Genomic_DNA"/>
</dbReference>
<dbReference type="CDD" id="cd16936">
    <property type="entry name" value="HATPase_RsbW-like"/>
    <property type="match status" value="1"/>
</dbReference>
<reference evidence="4 5" key="1">
    <citation type="submission" date="2016-11" db="EMBL/GenBank/DDBJ databases">
        <authorList>
            <person name="Jaros S."/>
            <person name="Januszkiewicz K."/>
            <person name="Wedrychowicz H."/>
        </authorList>
    </citation>
    <scope>NUCLEOTIDE SEQUENCE [LARGE SCALE GENOMIC DNA]</scope>
    <source>
        <strain evidence="4 5">CGMCC 4.5723</strain>
    </source>
</reference>
<gene>
    <name evidence="4" type="ORF">SAMN05421803_103359</name>
</gene>
<dbReference type="PANTHER" id="PTHR35526:SF3">
    <property type="entry name" value="ANTI-SIGMA-F FACTOR RSBW"/>
    <property type="match status" value="1"/>
</dbReference>
<sequence>MNAELMSSERHSGASWRRPSLAEAPRLPGGPWADPLGGTPLGRTDRTSESVTGAFPSVPDSVAAARRLAERMLDEWGLAGVTDDVRLVLSEFVGNACRHALAPDRTPQETPVVVRLSRLGEQRSVACLVADTSDRAPHKVDAHHFAESGRGLSLVAAFSEEWGWNPVRGGKVVWAVCGAQG</sequence>
<proteinExistence type="predicted"/>
<evidence type="ECO:0000313" key="4">
    <source>
        <dbReference type="EMBL" id="SHJ07641.1"/>
    </source>
</evidence>
<keyword evidence="1" id="KW-0723">Serine/threonine-protein kinase</keyword>
<dbReference type="AlphaFoldDB" id="A0A1M6GCJ7"/>
<evidence type="ECO:0000259" key="3">
    <source>
        <dbReference type="Pfam" id="PF13581"/>
    </source>
</evidence>
<dbReference type="Pfam" id="PF13581">
    <property type="entry name" value="HATPase_c_2"/>
    <property type="match status" value="1"/>
</dbReference>
<accession>A0A1M6GCJ7</accession>
<dbReference type="PANTHER" id="PTHR35526">
    <property type="entry name" value="ANTI-SIGMA-F FACTOR RSBW-RELATED"/>
    <property type="match status" value="1"/>
</dbReference>